<gene>
    <name evidence="3" type="ORF">CLV31_11275</name>
</gene>
<accession>A0A326RLS1</accession>
<sequence length="68" mass="7079">MKKLRFTIASLMIVGFLSATLFTSCGGKKEEAAEETTEQAEHPTEGEHPSGGEHPAADSTAGDTTAAQ</sequence>
<dbReference type="AlphaFoldDB" id="A0A326RLS1"/>
<dbReference type="PROSITE" id="PS51257">
    <property type="entry name" value="PROKAR_LIPOPROTEIN"/>
    <property type="match status" value="1"/>
</dbReference>
<protein>
    <submittedName>
        <fullName evidence="3">Uncharacterized protein</fullName>
    </submittedName>
</protein>
<proteinExistence type="predicted"/>
<organism evidence="3 4">
    <name type="scientific">Algoriphagus aquaeductus</name>
    <dbReference type="NCBI Taxonomy" id="475299"/>
    <lineage>
        <taxon>Bacteria</taxon>
        <taxon>Pseudomonadati</taxon>
        <taxon>Bacteroidota</taxon>
        <taxon>Cytophagia</taxon>
        <taxon>Cytophagales</taxon>
        <taxon>Cyclobacteriaceae</taxon>
        <taxon>Algoriphagus</taxon>
    </lineage>
</organism>
<evidence type="ECO:0000313" key="4">
    <source>
        <dbReference type="Proteomes" id="UP000248917"/>
    </source>
</evidence>
<dbReference type="EMBL" id="QKTX01000012">
    <property type="protein sequence ID" value="PZV80308.1"/>
    <property type="molecule type" value="Genomic_DNA"/>
</dbReference>
<feature type="compositionally biased region" description="Basic and acidic residues" evidence="1">
    <location>
        <begin position="39"/>
        <end position="51"/>
    </location>
</feature>
<keyword evidence="2" id="KW-0732">Signal</keyword>
<feature type="chain" id="PRO_5016407827" evidence="2">
    <location>
        <begin position="20"/>
        <end position="68"/>
    </location>
</feature>
<feature type="compositionally biased region" description="Low complexity" evidence="1">
    <location>
        <begin position="57"/>
        <end position="68"/>
    </location>
</feature>
<dbReference type="Proteomes" id="UP000248917">
    <property type="component" value="Unassembled WGS sequence"/>
</dbReference>
<reference evidence="3 4" key="1">
    <citation type="submission" date="2018-06" db="EMBL/GenBank/DDBJ databases">
        <title>Genomic Encyclopedia of Archaeal and Bacterial Type Strains, Phase II (KMG-II): from individual species to whole genera.</title>
        <authorList>
            <person name="Goeker M."/>
        </authorList>
    </citation>
    <scope>NUCLEOTIDE SEQUENCE [LARGE SCALE GENOMIC DNA]</scope>
    <source>
        <strain evidence="3 4">T4</strain>
    </source>
</reference>
<name>A0A326RLS1_9BACT</name>
<evidence type="ECO:0000313" key="3">
    <source>
        <dbReference type="EMBL" id="PZV80308.1"/>
    </source>
</evidence>
<comment type="caution">
    <text evidence="3">The sequence shown here is derived from an EMBL/GenBank/DDBJ whole genome shotgun (WGS) entry which is preliminary data.</text>
</comment>
<feature type="signal peptide" evidence="2">
    <location>
        <begin position="1"/>
        <end position="19"/>
    </location>
</feature>
<keyword evidence="4" id="KW-1185">Reference proteome</keyword>
<evidence type="ECO:0000256" key="2">
    <source>
        <dbReference type="SAM" id="SignalP"/>
    </source>
</evidence>
<feature type="region of interest" description="Disordered" evidence="1">
    <location>
        <begin position="25"/>
        <end position="68"/>
    </location>
</feature>
<evidence type="ECO:0000256" key="1">
    <source>
        <dbReference type="SAM" id="MobiDB-lite"/>
    </source>
</evidence>
<dbReference type="RefSeq" id="WP_111393874.1">
    <property type="nucleotide sequence ID" value="NZ_JBJINY010000062.1"/>
</dbReference>